<proteinExistence type="predicted"/>
<protein>
    <submittedName>
        <fullName evidence="4">Flavin-dependent oxidoreductase, luciferase family (Includes alkanesulfonate monooxygenase SsuD and methylene tetrahydromethanopterin reductase)</fullName>
    </submittedName>
</protein>
<dbReference type="EMBL" id="FAOZ01000005">
    <property type="protein sequence ID" value="CUU55412.1"/>
    <property type="molecule type" value="Genomic_DNA"/>
</dbReference>
<dbReference type="GO" id="GO:0005829">
    <property type="term" value="C:cytosol"/>
    <property type="evidence" value="ECO:0007669"/>
    <property type="project" value="TreeGrafter"/>
</dbReference>
<keyword evidence="1" id="KW-0560">Oxidoreductase</keyword>
<dbReference type="GO" id="GO:0004497">
    <property type="term" value="F:monooxygenase activity"/>
    <property type="evidence" value="ECO:0007669"/>
    <property type="project" value="UniProtKB-KW"/>
</dbReference>
<evidence type="ECO:0000259" key="3">
    <source>
        <dbReference type="Pfam" id="PF00296"/>
    </source>
</evidence>
<keyword evidence="2 4" id="KW-0503">Monooxygenase</keyword>
<evidence type="ECO:0000313" key="4">
    <source>
        <dbReference type="EMBL" id="CUU55412.1"/>
    </source>
</evidence>
<dbReference type="InterPro" id="IPR050766">
    <property type="entry name" value="Bact_Lucif_Oxidored"/>
</dbReference>
<dbReference type="SUPFAM" id="SSF51679">
    <property type="entry name" value="Bacterial luciferase-like"/>
    <property type="match status" value="1"/>
</dbReference>
<dbReference type="Pfam" id="PF00296">
    <property type="entry name" value="Bac_luciferase"/>
    <property type="match status" value="1"/>
</dbReference>
<dbReference type="Proteomes" id="UP000198802">
    <property type="component" value="Unassembled WGS sequence"/>
</dbReference>
<accession>A0A0S4QJA5</accession>
<evidence type="ECO:0000256" key="2">
    <source>
        <dbReference type="ARBA" id="ARBA00023033"/>
    </source>
</evidence>
<dbReference type="RefSeq" id="WP_165615547.1">
    <property type="nucleotide sequence ID" value="NZ_FAOZ01000005.1"/>
</dbReference>
<keyword evidence="5" id="KW-1185">Reference proteome</keyword>
<sequence length="335" mass="35734">MKFGLPGGRGDLDTTRPDSLTELGRVAEDLGFDSLWFSDGHLTSVGSRTLRARPAPIPMAAAVAATTSRIRIGFTALHLALYDPIRLAADLATLDRISGGRVILGVGWPIPEYARVARAPDGNGVDLPEALDTVLRYWRGHPVVADGAQYRVGPTPAQHPHPTVEVAAHSDESVAWAASRGHGLILAAVESGPSLASRVAVFTSHGGRASDLRIERFCLVARTDSEAVAIARPLVEKLTARLAAHGVHEHGHLTGGEPDLDPARFLHETAIVGGPETVARRMAELRDSLGIERVSLRPSFSASVPLRIQQNTVRLFAGEVVPRLENLPASVAARR</sequence>
<reference evidence="5" key="1">
    <citation type="submission" date="2015-11" db="EMBL/GenBank/DDBJ databases">
        <authorList>
            <person name="Varghese N."/>
        </authorList>
    </citation>
    <scope>NUCLEOTIDE SEQUENCE [LARGE SCALE GENOMIC DNA]</scope>
    <source>
        <strain evidence="5">DSM 45899</strain>
    </source>
</reference>
<dbReference type="AlphaFoldDB" id="A0A0S4QJA5"/>
<dbReference type="Gene3D" id="3.20.20.30">
    <property type="entry name" value="Luciferase-like domain"/>
    <property type="match status" value="1"/>
</dbReference>
<feature type="domain" description="Luciferase-like" evidence="3">
    <location>
        <begin position="11"/>
        <end position="288"/>
    </location>
</feature>
<evidence type="ECO:0000256" key="1">
    <source>
        <dbReference type="ARBA" id="ARBA00023002"/>
    </source>
</evidence>
<dbReference type="InterPro" id="IPR011251">
    <property type="entry name" value="Luciferase-like_dom"/>
</dbReference>
<evidence type="ECO:0000313" key="5">
    <source>
        <dbReference type="Proteomes" id="UP000198802"/>
    </source>
</evidence>
<dbReference type="PANTHER" id="PTHR30137">
    <property type="entry name" value="LUCIFERASE-LIKE MONOOXYGENASE"/>
    <property type="match status" value="1"/>
</dbReference>
<dbReference type="InterPro" id="IPR036661">
    <property type="entry name" value="Luciferase-like_sf"/>
</dbReference>
<gene>
    <name evidence="4" type="ORF">Ga0074812_10562</name>
</gene>
<dbReference type="GO" id="GO:0016705">
    <property type="term" value="F:oxidoreductase activity, acting on paired donors, with incorporation or reduction of molecular oxygen"/>
    <property type="evidence" value="ECO:0007669"/>
    <property type="project" value="InterPro"/>
</dbReference>
<organism evidence="4 5">
    <name type="scientific">Parafrankia irregularis</name>
    <dbReference type="NCBI Taxonomy" id="795642"/>
    <lineage>
        <taxon>Bacteria</taxon>
        <taxon>Bacillati</taxon>
        <taxon>Actinomycetota</taxon>
        <taxon>Actinomycetes</taxon>
        <taxon>Frankiales</taxon>
        <taxon>Frankiaceae</taxon>
        <taxon>Parafrankia</taxon>
    </lineage>
</organism>
<name>A0A0S4QJA5_9ACTN</name>
<dbReference type="PANTHER" id="PTHR30137:SF8">
    <property type="entry name" value="BLR5498 PROTEIN"/>
    <property type="match status" value="1"/>
</dbReference>